<keyword evidence="3" id="KW-0694">RNA-binding</keyword>
<dbReference type="GO" id="GO:0071011">
    <property type="term" value="C:precatalytic spliceosome"/>
    <property type="evidence" value="ECO:0007669"/>
    <property type="project" value="TreeGrafter"/>
</dbReference>
<dbReference type="InterPro" id="IPR001163">
    <property type="entry name" value="Sm_dom_euk/arc"/>
</dbReference>
<evidence type="ECO:0000259" key="8">
    <source>
        <dbReference type="Pfam" id="PF24173"/>
    </source>
</evidence>
<feature type="domain" description="TTI1 N-terminal TPR" evidence="8">
    <location>
        <begin position="4"/>
        <end position="226"/>
    </location>
</feature>
<keyword evidence="4" id="KW-0508">mRNA splicing</keyword>
<dbReference type="PANTHER" id="PTHR15588">
    <property type="entry name" value="LSM1"/>
    <property type="match status" value="1"/>
</dbReference>
<dbReference type="KEGG" id="goe:100902037"/>
<evidence type="ECO:0000256" key="6">
    <source>
        <dbReference type="ARBA" id="ARBA00023274"/>
    </source>
</evidence>
<proteinExistence type="predicted"/>
<dbReference type="GO" id="GO:0000398">
    <property type="term" value="P:mRNA splicing, via spliceosome"/>
    <property type="evidence" value="ECO:0007669"/>
    <property type="project" value="InterPro"/>
</dbReference>
<gene>
    <name evidence="10" type="primary">LOC100902037</name>
</gene>
<keyword evidence="9" id="KW-1185">Reference proteome</keyword>
<evidence type="ECO:0000256" key="3">
    <source>
        <dbReference type="ARBA" id="ARBA00022884"/>
    </source>
</evidence>
<dbReference type="GO" id="GO:0005688">
    <property type="term" value="C:U6 snRNP"/>
    <property type="evidence" value="ECO:0007669"/>
    <property type="project" value="InterPro"/>
</dbReference>
<evidence type="ECO:0000256" key="1">
    <source>
        <dbReference type="ARBA" id="ARBA00004123"/>
    </source>
</evidence>
<comment type="subcellular location">
    <subcellularLocation>
        <location evidence="1">Nucleus</location>
    </subcellularLocation>
</comment>
<dbReference type="SUPFAM" id="SSF50182">
    <property type="entry name" value="Sm-like ribonucleoproteins"/>
    <property type="match status" value="1"/>
</dbReference>
<dbReference type="GeneID" id="100902037"/>
<evidence type="ECO:0000256" key="2">
    <source>
        <dbReference type="ARBA" id="ARBA00022728"/>
    </source>
</evidence>
<evidence type="ECO:0000259" key="7">
    <source>
        <dbReference type="Pfam" id="PF01423"/>
    </source>
</evidence>
<keyword evidence="2" id="KW-0747">Spliceosome</keyword>
<dbReference type="InterPro" id="IPR010920">
    <property type="entry name" value="LSM_dom_sf"/>
</dbReference>
<feature type="domain" description="Sm" evidence="7">
    <location>
        <begin position="470"/>
        <end position="513"/>
    </location>
</feature>
<keyword evidence="2" id="KW-0507">mRNA processing</keyword>
<sequence length="538" mass="61053">MEVLSRYCVLVLKRGTAEDVETFAAQVAACDDKVLIGYQKHILLPFLSRIQNGPRNERLDLMLMDSLREVIKRLGKDFRDAPALHNVLLTHLMYICCSPGVPISEELKISFLELMSAVFSSIDEQLILEVYTGPESASILAPLFRVFVDSIDEKNKDLKQKAIRCLTLSYLSRKRPIVDIVKGFLPGIVCGLLRQVMDYCEKSQRIFNVALEALTDSITLVMSDQHDLGEQYYNSATPNLLNCATTLKRVVCPPLMSGCESSCKYFAIQLLSNCSRRLEIVIPLCLEILLTVENPNRIRAELFEELLSQAGGDISVEEKFSEYFDQLLTRMPRISAVGSRNEKVSLLRQLHGFLRLNPGTILRVLNNSLSRRKFFSCLFRLVALDRQALRLSAGEVYNDGPLRNVHRQIHCFDEEAFGALKDFCRTFAKALDHNLCRDLIMENRRHDFHYDAEAALIFVLLIENLPSDSHGFDQTINIILQESHERVFSVQDGVQKVPMGLYIIRGENVVLVGELDEEIEKSIDLTSTRAEPLNQVVH</sequence>
<keyword evidence="5" id="KW-0539">Nucleus</keyword>
<dbReference type="SUPFAM" id="SSF48371">
    <property type="entry name" value="ARM repeat"/>
    <property type="match status" value="1"/>
</dbReference>
<dbReference type="GO" id="GO:0046540">
    <property type="term" value="C:U4/U6 x U5 tri-snRNP complex"/>
    <property type="evidence" value="ECO:0007669"/>
    <property type="project" value="InterPro"/>
</dbReference>
<dbReference type="GO" id="GO:0003729">
    <property type="term" value="F:mRNA binding"/>
    <property type="evidence" value="ECO:0007669"/>
    <property type="project" value="TreeGrafter"/>
</dbReference>
<dbReference type="InterPro" id="IPR034103">
    <property type="entry name" value="Lsm8"/>
</dbReference>
<keyword evidence="6" id="KW-0687">Ribonucleoprotein</keyword>
<name>A0AAJ7SGU0_9ACAR</name>
<accession>A0AAJ7SGU0</accession>
<dbReference type="PANTHER" id="PTHR15588:SF9">
    <property type="entry name" value="U6 SNRNA-ASSOCIATED SM-LIKE PROTEIN LSM8"/>
    <property type="match status" value="1"/>
</dbReference>
<dbReference type="Proteomes" id="UP000694867">
    <property type="component" value="Unplaced"/>
</dbReference>
<dbReference type="AlphaFoldDB" id="A0AAJ7SGU0"/>
<evidence type="ECO:0000256" key="5">
    <source>
        <dbReference type="ARBA" id="ARBA00023242"/>
    </source>
</evidence>
<evidence type="ECO:0000256" key="4">
    <source>
        <dbReference type="ARBA" id="ARBA00023187"/>
    </source>
</evidence>
<dbReference type="CDD" id="cd01727">
    <property type="entry name" value="LSm8"/>
    <property type="match status" value="1"/>
</dbReference>
<reference evidence="10" key="1">
    <citation type="submission" date="2025-08" db="UniProtKB">
        <authorList>
            <consortium name="RefSeq"/>
        </authorList>
    </citation>
    <scope>IDENTIFICATION</scope>
</reference>
<protein>
    <submittedName>
        <fullName evidence="10">Uncharacterized protein LOC100902037</fullName>
    </submittedName>
</protein>
<organism evidence="9 10">
    <name type="scientific">Galendromus occidentalis</name>
    <name type="common">western predatory mite</name>
    <dbReference type="NCBI Taxonomy" id="34638"/>
    <lineage>
        <taxon>Eukaryota</taxon>
        <taxon>Metazoa</taxon>
        <taxon>Ecdysozoa</taxon>
        <taxon>Arthropoda</taxon>
        <taxon>Chelicerata</taxon>
        <taxon>Arachnida</taxon>
        <taxon>Acari</taxon>
        <taxon>Parasitiformes</taxon>
        <taxon>Mesostigmata</taxon>
        <taxon>Gamasina</taxon>
        <taxon>Phytoseioidea</taxon>
        <taxon>Phytoseiidae</taxon>
        <taxon>Typhlodrominae</taxon>
        <taxon>Galendromus</taxon>
    </lineage>
</organism>
<dbReference type="InterPro" id="IPR016024">
    <property type="entry name" value="ARM-type_fold"/>
</dbReference>
<evidence type="ECO:0000313" key="9">
    <source>
        <dbReference type="Proteomes" id="UP000694867"/>
    </source>
</evidence>
<dbReference type="Pfam" id="PF01423">
    <property type="entry name" value="LSM"/>
    <property type="match status" value="1"/>
</dbReference>
<dbReference type="Pfam" id="PF24173">
    <property type="entry name" value="TPR_TTI1_N"/>
    <property type="match status" value="1"/>
</dbReference>
<dbReference type="RefSeq" id="XP_028968375.1">
    <property type="nucleotide sequence ID" value="XM_029112542.1"/>
</dbReference>
<dbReference type="InterPro" id="IPR057566">
    <property type="entry name" value="TPR_TTI1_N"/>
</dbReference>
<dbReference type="Gene3D" id="2.30.30.100">
    <property type="match status" value="1"/>
</dbReference>
<evidence type="ECO:0000313" key="10">
    <source>
        <dbReference type="RefSeq" id="XP_028968375.1"/>
    </source>
</evidence>
<dbReference type="InterPro" id="IPR044642">
    <property type="entry name" value="PTHR15588"/>
</dbReference>